<name>A0A853F1K7_9GAMM</name>
<reference evidence="1 2" key="1">
    <citation type="submission" date="2020-05" db="EMBL/GenBank/DDBJ databases">
        <title>Horizontal transmission and recombination maintain forever young bacterial symbiont genomes.</title>
        <authorList>
            <person name="Russell S.L."/>
            <person name="Pepper-Tunick E."/>
            <person name="Svedberg J."/>
            <person name="Byrne A."/>
            <person name="Ruelas Castillo J."/>
            <person name="Vollmers C."/>
            <person name="Beinart R.A."/>
            <person name="Corbett-Detig R."/>
        </authorList>
    </citation>
    <scope>NUCLEOTIDE SEQUENCE [LARGE SCALE GENOMIC DNA]</scope>
    <source>
        <strain evidence="1">455</strain>
    </source>
</reference>
<dbReference type="AlphaFoldDB" id="A0A853F1K7"/>
<evidence type="ECO:0000313" key="2">
    <source>
        <dbReference type="Proteomes" id="UP000568751"/>
    </source>
</evidence>
<protein>
    <submittedName>
        <fullName evidence="1">Uncharacterized protein</fullName>
    </submittedName>
</protein>
<dbReference type="Proteomes" id="UP000568751">
    <property type="component" value="Unassembled WGS sequence"/>
</dbReference>
<proteinExistence type="predicted"/>
<sequence length="102" mass="11124">MKVSNFGTNPLLQTKKGIISLTVNPLMLLFKNLNKTLKPGCSRAIIKVLILKAPILIISDNKADVLNPLKLAINPLIPLPLGKQKPGFIKVLSTLAIALNRY</sequence>
<organism evidence="1 2">
    <name type="scientific">Candidatus Thiodubiliella endoseptemdiera</name>
    <dbReference type="NCBI Taxonomy" id="2738886"/>
    <lineage>
        <taxon>Bacteria</taxon>
        <taxon>Pseudomonadati</taxon>
        <taxon>Pseudomonadota</taxon>
        <taxon>Gammaproteobacteria</taxon>
        <taxon>Candidatus Pseudothioglobaceae</taxon>
        <taxon>Candidatus Thiodubiliella</taxon>
    </lineage>
</organism>
<dbReference type="EMBL" id="JACCHT010000001">
    <property type="protein sequence ID" value="NYT27436.1"/>
    <property type="molecule type" value="Genomic_DNA"/>
</dbReference>
<accession>A0A853F1K7</accession>
<gene>
    <name evidence="1" type="ORF">H0A76_05770</name>
</gene>
<comment type="caution">
    <text evidence="1">The sequence shown here is derived from an EMBL/GenBank/DDBJ whole genome shotgun (WGS) entry which is preliminary data.</text>
</comment>
<evidence type="ECO:0000313" key="1">
    <source>
        <dbReference type="EMBL" id="NYT27436.1"/>
    </source>
</evidence>